<dbReference type="AlphaFoldDB" id="X1CUC5"/>
<name>X1CUC5_9ZZZZ</name>
<keyword evidence="1" id="KW-1133">Transmembrane helix</keyword>
<keyword evidence="1" id="KW-0812">Transmembrane</keyword>
<sequence length="108" mass="12695">MKIFKNILKFVLFFIIVFAIIFGLFNWPAVSTNLKYFWQSLTGKEHQRVQDTYLPKVDSVKQPTCQELEFSSDHIIIQKLNLDVPIVWDSPEDKFLENLKFGVAHYKG</sequence>
<proteinExistence type="predicted"/>
<evidence type="ECO:0000256" key="1">
    <source>
        <dbReference type="SAM" id="Phobius"/>
    </source>
</evidence>
<feature type="non-terminal residue" evidence="2">
    <location>
        <position position="108"/>
    </location>
</feature>
<accession>X1CUC5</accession>
<comment type="caution">
    <text evidence="2">The sequence shown here is derived from an EMBL/GenBank/DDBJ whole genome shotgun (WGS) entry which is preliminary data.</text>
</comment>
<protein>
    <submittedName>
        <fullName evidence="2">Uncharacterized protein</fullName>
    </submittedName>
</protein>
<keyword evidence="1" id="KW-0472">Membrane</keyword>
<dbReference type="EMBL" id="BART01025339">
    <property type="protein sequence ID" value="GAG99688.1"/>
    <property type="molecule type" value="Genomic_DNA"/>
</dbReference>
<feature type="transmembrane region" description="Helical" evidence="1">
    <location>
        <begin position="7"/>
        <end position="27"/>
    </location>
</feature>
<organism evidence="2">
    <name type="scientific">marine sediment metagenome</name>
    <dbReference type="NCBI Taxonomy" id="412755"/>
    <lineage>
        <taxon>unclassified sequences</taxon>
        <taxon>metagenomes</taxon>
        <taxon>ecological metagenomes</taxon>
    </lineage>
</organism>
<gene>
    <name evidence="2" type="ORF">S01H4_45506</name>
</gene>
<reference evidence="2" key="1">
    <citation type="journal article" date="2014" name="Front. Microbiol.">
        <title>High frequency of phylogenetically diverse reductive dehalogenase-homologous genes in deep subseafloor sedimentary metagenomes.</title>
        <authorList>
            <person name="Kawai M."/>
            <person name="Futagami T."/>
            <person name="Toyoda A."/>
            <person name="Takaki Y."/>
            <person name="Nishi S."/>
            <person name="Hori S."/>
            <person name="Arai W."/>
            <person name="Tsubouchi T."/>
            <person name="Morono Y."/>
            <person name="Uchiyama I."/>
            <person name="Ito T."/>
            <person name="Fujiyama A."/>
            <person name="Inagaki F."/>
            <person name="Takami H."/>
        </authorList>
    </citation>
    <scope>NUCLEOTIDE SEQUENCE</scope>
    <source>
        <strain evidence="2">Expedition CK06-06</strain>
    </source>
</reference>
<evidence type="ECO:0000313" key="2">
    <source>
        <dbReference type="EMBL" id="GAG99688.1"/>
    </source>
</evidence>